<dbReference type="PANTHER" id="PTHR42711:SF5">
    <property type="entry name" value="ABC TRANSPORTER ATP-BINDING PROTEIN NATA"/>
    <property type="match status" value="1"/>
</dbReference>
<evidence type="ECO:0000256" key="5">
    <source>
        <dbReference type="ARBA" id="ARBA00022840"/>
    </source>
</evidence>
<keyword evidence="3" id="KW-0536">Nodulation</keyword>
<dbReference type="PROSITE" id="PS50893">
    <property type="entry name" value="ABC_TRANSPORTER_2"/>
    <property type="match status" value="1"/>
</dbReference>
<dbReference type="CDD" id="cd03230">
    <property type="entry name" value="ABC_DR_subfamily_A"/>
    <property type="match status" value="1"/>
</dbReference>
<geneLocation type="plasmid" evidence="7 8">
    <name>unnamed1</name>
</geneLocation>
<evidence type="ECO:0000313" key="8">
    <source>
        <dbReference type="Proteomes" id="UP000244915"/>
    </source>
</evidence>
<dbReference type="Gene3D" id="3.40.50.300">
    <property type="entry name" value="P-loop containing nucleotide triphosphate hydrolases"/>
    <property type="match status" value="1"/>
</dbReference>
<dbReference type="KEGG" id="ypac:CEW88_20360"/>
<dbReference type="Proteomes" id="UP000244915">
    <property type="component" value="Plasmid unnamed1"/>
</dbReference>
<dbReference type="InterPro" id="IPR003593">
    <property type="entry name" value="AAA+_ATPase"/>
</dbReference>
<evidence type="ECO:0000256" key="3">
    <source>
        <dbReference type="ARBA" id="ARBA00022458"/>
    </source>
</evidence>
<dbReference type="Pfam" id="PF00005">
    <property type="entry name" value="ABC_tran"/>
    <property type="match status" value="1"/>
</dbReference>
<dbReference type="PANTHER" id="PTHR42711">
    <property type="entry name" value="ABC TRANSPORTER ATP-BINDING PROTEIN"/>
    <property type="match status" value="1"/>
</dbReference>
<keyword evidence="5 7" id="KW-0067">ATP-binding</keyword>
<dbReference type="AlphaFoldDB" id="A0A2U8HJY2"/>
<dbReference type="SMART" id="SM00382">
    <property type="entry name" value="AAA"/>
    <property type="match status" value="1"/>
</dbReference>
<evidence type="ECO:0000256" key="1">
    <source>
        <dbReference type="ARBA" id="ARBA00005417"/>
    </source>
</evidence>
<protein>
    <submittedName>
        <fullName evidence="7">ABC transporter ATP-binding protein</fullName>
    </submittedName>
</protein>
<dbReference type="InterPro" id="IPR017871">
    <property type="entry name" value="ABC_transporter-like_CS"/>
</dbReference>
<keyword evidence="2" id="KW-0813">Transport</keyword>
<dbReference type="InterPro" id="IPR050763">
    <property type="entry name" value="ABC_transporter_ATP-binding"/>
</dbReference>
<dbReference type="SUPFAM" id="SSF52540">
    <property type="entry name" value="P-loop containing nucleoside triphosphate hydrolases"/>
    <property type="match status" value="1"/>
</dbReference>
<evidence type="ECO:0000259" key="6">
    <source>
        <dbReference type="PROSITE" id="PS50893"/>
    </source>
</evidence>
<comment type="similarity">
    <text evidence="1">Belongs to the ABC transporter superfamily.</text>
</comment>
<proteinExistence type="inferred from homology"/>
<evidence type="ECO:0000256" key="4">
    <source>
        <dbReference type="ARBA" id="ARBA00022741"/>
    </source>
</evidence>
<dbReference type="OrthoDB" id="9778547at2"/>
<keyword evidence="4" id="KW-0547">Nucleotide-binding</keyword>
<sequence length="308" mass="33851">MSEAVAQTFGLTRRFGDKLAVDGLDLAIPKGVVYGVLGPNGSGKTTAMRMLTGLLTPSSGHAEVLGAHLPGEAEAVKRRIGYMTQGFTYYRDLTVLENLRFIAEIHDLPARRKRQRIDELMDTYRLREQANVLAGALSGGQRQRLALAATVMHEPELLFLDEPTAAVDPESRRAFWEQLFDLVDAGTTMIVSTHLMDEAERCHRIAILDHGRKCADGTPRALMDRIAGRAVEVESADPRRIGRAISGREWIVSVAQIGERLRVLVAEGTGDPEALVRAALTGHPDTRVRAIFPNLEDVFVLATHGQDR</sequence>
<dbReference type="GO" id="GO:0016887">
    <property type="term" value="F:ATP hydrolysis activity"/>
    <property type="evidence" value="ECO:0007669"/>
    <property type="project" value="InterPro"/>
</dbReference>
<dbReference type="RefSeq" id="WP_108970205.1">
    <property type="nucleotide sequence ID" value="NZ_CP022191.1"/>
</dbReference>
<keyword evidence="7" id="KW-0614">Plasmid</keyword>
<dbReference type="GO" id="GO:0005524">
    <property type="term" value="F:ATP binding"/>
    <property type="evidence" value="ECO:0007669"/>
    <property type="project" value="UniProtKB-KW"/>
</dbReference>
<dbReference type="InterPro" id="IPR027417">
    <property type="entry name" value="P-loop_NTPase"/>
</dbReference>
<dbReference type="EMBL" id="CP022191">
    <property type="protein sequence ID" value="AWI86102.1"/>
    <property type="molecule type" value="Genomic_DNA"/>
</dbReference>
<name>A0A2U8HJY2_9RHOB</name>
<organism evidence="7 8">
    <name type="scientific">Alloyangia pacifica</name>
    <dbReference type="NCBI Taxonomy" id="311180"/>
    <lineage>
        <taxon>Bacteria</taxon>
        <taxon>Pseudomonadati</taxon>
        <taxon>Pseudomonadota</taxon>
        <taxon>Alphaproteobacteria</taxon>
        <taxon>Rhodobacterales</taxon>
        <taxon>Roseobacteraceae</taxon>
        <taxon>Alloyangia</taxon>
    </lineage>
</organism>
<feature type="domain" description="ABC transporter" evidence="6">
    <location>
        <begin position="6"/>
        <end position="235"/>
    </location>
</feature>
<gene>
    <name evidence="7" type="ORF">CEW88_20360</name>
</gene>
<evidence type="ECO:0000256" key="2">
    <source>
        <dbReference type="ARBA" id="ARBA00022448"/>
    </source>
</evidence>
<evidence type="ECO:0000313" key="7">
    <source>
        <dbReference type="EMBL" id="AWI86102.1"/>
    </source>
</evidence>
<dbReference type="PROSITE" id="PS00211">
    <property type="entry name" value="ABC_TRANSPORTER_1"/>
    <property type="match status" value="1"/>
</dbReference>
<dbReference type="InterPro" id="IPR003439">
    <property type="entry name" value="ABC_transporter-like_ATP-bd"/>
</dbReference>
<reference evidence="7 8" key="1">
    <citation type="submission" date="2017-06" db="EMBL/GenBank/DDBJ databases">
        <title>Yangia sp. YSBP01 complete genome sequence.</title>
        <authorList>
            <person name="Woo J.-H."/>
            <person name="Kim H.-S."/>
        </authorList>
    </citation>
    <scope>NUCLEOTIDE SEQUENCE [LARGE SCALE GENOMIC DNA]</scope>
    <source>
        <strain evidence="7 8">YSBP01</strain>
        <plasmid evidence="7 8">unnamed1</plasmid>
    </source>
</reference>
<accession>A0A2U8HJY2</accession>